<dbReference type="PRINTS" id="PR00405">
    <property type="entry name" value="REVINTRACTNG"/>
</dbReference>
<keyword evidence="1" id="KW-0479">Metal-binding</keyword>
<dbReference type="InterPro" id="IPR001164">
    <property type="entry name" value="ArfGAP_dom"/>
</dbReference>
<keyword evidence="5" id="KW-1185">Reference proteome</keyword>
<dbReference type="PANTHER" id="PTHR45705">
    <property type="entry name" value="FI20236P1"/>
    <property type="match status" value="1"/>
</dbReference>
<sequence>MSGDPKKRVQAAMQRPENSRCADCHAKDPRWASSTLGIFICINCSGRHRNLGTHISFVRSCTLDSWTDEQARVMENIGNEISNEYWEARLPRDYRRPATEDLEGLTKFIRDKYELKKWADPNRTPPADAFRNGQGIGGNPQKRRVKKRHQDDQMQYDPNQQNQSQYNGYQGQSMSRSSSQPAMESNKRPPHRSPFHMYNDKTQQQQSQQQQSPFQQWQQQPQSQPQQQWQQPQQQPLQNPFQQQQQNPFQQQQSNPFNNQQSQPRNPFQAQQKQSPPVPQIPQQQFNQPQYSQLKYPQSQPQTQQLPQQSMFGEFDLLDTSSNSSMNGINNNERQCLKSLIADEPNTPVQQGSVEQLRQQLGSSGTSNTSFNSYGMGMPMGVNPMAMPPMGVNPMAMPPMGINSLGMNQYRQPFPPQYGSQPRTMTHSMSTDPFATATNRNFNNNSSGYPF</sequence>
<accession>A0ABR2K7B1</accession>
<keyword evidence="1" id="KW-0863">Zinc-finger</keyword>
<feature type="compositionally biased region" description="Low complexity" evidence="2">
    <location>
        <begin position="203"/>
        <end position="285"/>
    </location>
</feature>
<dbReference type="InterPro" id="IPR037278">
    <property type="entry name" value="ARFGAP/RecO"/>
</dbReference>
<dbReference type="PROSITE" id="PS50115">
    <property type="entry name" value="ARFGAP"/>
    <property type="match status" value="1"/>
</dbReference>
<feature type="compositionally biased region" description="Polar residues" evidence="2">
    <location>
        <begin position="174"/>
        <end position="183"/>
    </location>
</feature>
<feature type="domain" description="Arf-GAP" evidence="3">
    <location>
        <begin position="6"/>
        <end position="126"/>
    </location>
</feature>
<dbReference type="SMART" id="SM00105">
    <property type="entry name" value="ArfGap"/>
    <property type="match status" value="1"/>
</dbReference>
<feature type="region of interest" description="Disordered" evidence="2">
    <location>
        <begin position="119"/>
        <end position="285"/>
    </location>
</feature>
<dbReference type="SUPFAM" id="SSF57863">
    <property type="entry name" value="ArfGap/RecO-like zinc finger"/>
    <property type="match status" value="1"/>
</dbReference>
<dbReference type="InterPro" id="IPR038508">
    <property type="entry name" value="ArfGAP_dom_sf"/>
</dbReference>
<dbReference type="EMBL" id="JAPFFF010000007">
    <property type="protein sequence ID" value="KAK8886713.1"/>
    <property type="molecule type" value="Genomic_DNA"/>
</dbReference>
<dbReference type="InterPro" id="IPR051718">
    <property type="entry name" value="ARF_GTPase-activating"/>
</dbReference>
<dbReference type="PANTHER" id="PTHR45705:SF1">
    <property type="entry name" value="FI20236P1"/>
    <property type="match status" value="1"/>
</dbReference>
<evidence type="ECO:0000256" key="2">
    <source>
        <dbReference type="SAM" id="MobiDB-lite"/>
    </source>
</evidence>
<dbReference type="Pfam" id="PF01412">
    <property type="entry name" value="ArfGap"/>
    <property type="match status" value="1"/>
</dbReference>
<evidence type="ECO:0000313" key="5">
    <source>
        <dbReference type="Proteomes" id="UP001470230"/>
    </source>
</evidence>
<dbReference type="Proteomes" id="UP001470230">
    <property type="component" value="Unassembled WGS sequence"/>
</dbReference>
<evidence type="ECO:0000259" key="3">
    <source>
        <dbReference type="PROSITE" id="PS50115"/>
    </source>
</evidence>
<keyword evidence="1" id="KW-0862">Zinc</keyword>
<name>A0ABR2K7B1_9EUKA</name>
<gene>
    <name evidence="4" type="ORF">M9Y10_042181</name>
</gene>
<reference evidence="4 5" key="1">
    <citation type="submission" date="2024-04" db="EMBL/GenBank/DDBJ databases">
        <title>Tritrichomonas musculus Genome.</title>
        <authorList>
            <person name="Alves-Ferreira E."/>
            <person name="Grigg M."/>
            <person name="Lorenzi H."/>
            <person name="Galac M."/>
        </authorList>
    </citation>
    <scope>NUCLEOTIDE SEQUENCE [LARGE SCALE GENOMIC DNA]</scope>
    <source>
        <strain evidence="4 5">EAF2021</strain>
    </source>
</reference>
<comment type="caution">
    <text evidence="4">The sequence shown here is derived from an EMBL/GenBank/DDBJ whole genome shotgun (WGS) entry which is preliminary data.</text>
</comment>
<organism evidence="4 5">
    <name type="scientific">Tritrichomonas musculus</name>
    <dbReference type="NCBI Taxonomy" id="1915356"/>
    <lineage>
        <taxon>Eukaryota</taxon>
        <taxon>Metamonada</taxon>
        <taxon>Parabasalia</taxon>
        <taxon>Tritrichomonadida</taxon>
        <taxon>Tritrichomonadidae</taxon>
        <taxon>Tritrichomonas</taxon>
    </lineage>
</organism>
<feature type="compositionally biased region" description="Low complexity" evidence="2">
    <location>
        <begin position="160"/>
        <end position="173"/>
    </location>
</feature>
<dbReference type="CDD" id="cd08204">
    <property type="entry name" value="ArfGap"/>
    <property type="match status" value="1"/>
</dbReference>
<evidence type="ECO:0000256" key="1">
    <source>
        <dbReference type="PROSITE-ProRule" id="PRU00288"/>
    </source>
</evidence>
<protein>
    <submittedName>
        <fullName evidence="4">GTPase activator activity protein</fullName>
    </submittedName>
</protein>
<evidence type="ECO:0000313" key="4">
    <source>
        <dbReference type="EMBL" id="KAK8886713.1"/>
    </source>
</evidence>
<dbReference type="Gene3D" id="1.10.220.150">
    <property type="entry name" value="Arf GTPase activating protein"/>
    <property type="match status" value="1"/>
</dbReference>
<proteinExistence type="predicted"/>